<gene>
    <name evidence="1" type="ORF">LEP1GSC188_3119</name>
</gene>
<accession>M3GVF7</accession>
<evidence type="ECO:0000313" key="2">
    <source>
        <dbReference type="Proteomes" id="UP000011770"/>
    </source>
</evidence>
<protein>
    <submittedName>
        <fullName evidence="1">Uncharacterized protein</fullName>
    </submittedName>
</protein>
<evidence type="ECO:0000313" key="1">
    <source>
        <dbReference type="EMBL" id="EMF80881.1"/>
    </source>
</evidence>
<dbReference type="Proteomes" id="UP000011770">
    <property type="component" value="Unassembled WGS sequence"/>
</dbReference>
<comment type="caution">
    <text evidence="1">The sequence shown here is derived from an EMBL/GenBank/DDBJ whole genome shotgun (WGS) entry which is preliminary data.</text>
</comment>
<name>M3GVF7_9LEPT</name>
<organism evidence="1 2">
    <name type="scientific">Leptospira weilii serovar Topaz str. LT2116</name>
    <dbReference type="NCBI Taxonomy" id="1088540"/>
    <lineage>
        <taxon>Bacteria</taxon>
        <taxon>Pseudomonadati</taxon>
        <taxon>Spirochaetota</taxon>
        <taxon>Spirochaetia</taxon>
        <taxon>Leptospirales</taxon>
        <taxon>Leptospiraceae</taxon>
        <taxon>Leptospira</taxon>
    </lineage>
</organism>
<reference evidence="1 2" key="1">
    <citation type="submission" date="2013-01" db="EMBL/GenBank/DDBJ databases">
        <authorList>
            <person name="Harkins D.M."/>
            <person name="Durkin A.S."/>
            <person name="Brinkac L.M."/>
            <person name="Haft D.H."/>
            <person name="Selengut J.D."/>
            <person name="Sanka R."/>
            <person name="DePew J."/>
            <person name="Purushe J."/>
            <person name="Tulsiani S.M."/>
            <person name="Graham G.C."/>
            <person name="Burns M.-A."/>
            <person name="Dohnt M.F."/>
            <person name="Smythe L.D."/>
            <person name="McKay D.B."/>
            <person name="Craig S.B."/>
            <person name="Vinetz J.M."/>
            <person name="Sutton G.G."/>
            <person name="Nierman W.C."/>
            <person name="Fouts D.E."/>
        </authorList>
    </citation>
    <scope>NUCLEOTIDE SEQUENCE [LARGE SCALE GENOMIC DNA]</scope>
    <source>
        <strain evidence="1 2">LT2116</strain>
    </source>
</reference>
<dbReference type="EMBL" id="AHOR02000044">
    <property type="protein sequence ID" value="EMF80881.1"/>
    <property type="molecule type" value="Genomic_DNA"/>
</dbReference>
<sequence length="71" mass="7993">MVFQNGTSDSVFFSLGSEYNTLYRPDVSESGKRAKLSLPSGENGANISQERYSFELLLEVFFQIAPAWFFA</sequence>
<dbReference type="AlphaFoldDB" id="M3GVF7"/>
<proteinExistence type="predicted"/>